<keyword evidence="11" id="KW-1185">Reference proteome</keyword>
<evidence type="ECO:0000256" key="9">
    <source>
        <dbReference type="SAM" id="Phobius"/>
    </source>
</evidence>
<dbReference type="OrthoDB" id="9795582at2"/>
<dbReference type="PANTHER" id="PTHR32502">
    <property type="entry name" value="N-ACETYLGALACTOSAMINE PERMEASE II COMPONENT-RELATED"/>
    <property type="match status" value="1"/>
</dbReference>
<dbReference type="InterPro" id="IPR004704">
    <property type="entry name" value="PTS_IID_man"/>
</dbReference>
<feature type="transmembrane region" description="Helical" evidence="9">
    <location>
        <begin position="208"/>
        <end position="235"/>
    </location>
</feature>
<keyword evidence="5" id="KW-0598">Phosphotransferase system</keyword>
<dbReference type="InterPro" id="IPR050303">
    <property type="entry name" value="GatZ_KbaZ_carbometab"/>
</dbReference>
<sequence length="529" mass="57696">MNLGQALILSIIIAVIILENYGYGYWMFSRPVIAGPIIGLIMNDIQTGLLVGGSIELMYMGVLPIGGSVPPNAQIAGMLSTVFAITNGGRAEIGISLALPIGVLAQLLIMLAWNINIGLMHRADRFIDEGNIKGVERTHLLGLPIFFLVFFIPTFLAIFLGSDAVTAIVNSMPAVLTDGLKIASGILPAVGMAMLLKMMNFKKYWSFFIFGFVLAVYLELNVLAISLIALCIVMANVCLSKQNDSQDDFEDFDDEPTNSRVDRLIDKGVLKQTMRRSFFTMTSINYERYTSLGFCYSMIPTIKRLYSNKEDQISALRRHNEFFNCHPYTGNAVIGVSIALEESLAIGEGGVTFEAISATKSALMGPLSGIGDSVFKAVFMTIFAAIGAGMALEGNLLGPIVFIVPNVSLNILSRWYFIKYGYEFGSSIILKMKNSQLIDKFIEGATVVGLMVVGAMSMSFVKVPISLNWTFGEIEIVLIDLINSIIPGILSLLVVLGFYHILNKQKKGMFTCIGLSFVVGIVGKFLGIF</sequence>
<dbReference type="Pfam" id="PF03613">
    <property type="entry name" value="EIID-AGA"/>
    <property type="match status" value="1"/>
</dbReference>
<evidence type="ECO:0000256" key="3">
    <source>
        <dbReference type="ARBA" id="ARBA00022475"/>
    </source>
</evidence>
<feature type="transmembrane region" description="Helical" evidence="9">
    <location>
        <begin position="97"/>
        <end position="119"/>
    </location>
</feature>
<keyword evidence="2" id="KW-0813">Transport</keyword>
<dbReference type="AlphaFoldDB" id="A0A120JTZ6"/>
<keyword evidence="7 9" id="KW-1133">Transmembrane helix</keyword>
<dbReference type="PANTHER" id="PTHR32502:SF23">
    <property type="entry name" value="TRANSPORT PROTEIN, PTS SYSTEM"/>
    <property type="match status" value="1"/>
</dbReference>
<gene>
    <name evidence="10" type="ORF">AOC36_10710</name>
</gene>
<dbReference type="Pfam" id="PF03609">
    <property type="entry name" value="EII-Sor"/>
    <property type="match status" value="1"/>
</dbReference>
<evidence type="ECO:0000313" key="10">
    <source>
        <dbReference type="EMBL" id="AMC94425.1"/>
    </source>
</evidence>
<keyword evidence="3" id="KW-1003">Cell membrane</keyword>
<dbReference type="GO" id="GO:0009401">
    <property type="term" value="P:phosphoenolpyruvate-dependent sugar phosphotransferase system"/>
    <property type="evidence" value="ECO:0007669"/>
    <property type="project" value="UniProtKB-KW"/>
</dbReference>
<evidence type="ECO:0000256" key="4">
    <source>
        <dbReference type="ARBA" id="ARBA00022597"/>
    </source>
</evidence>
<name>A0A120JTZ6_9FIRM</name>
<keyword evidence="6 9" id="KW-0812">Transmembrane</keyword>
<dbReference type="KEGG" id="erl:AOC36_10710"/>
<comment type="subcellular location">
    <subcellularLocation>
        <location evidence="1">Cell membrane</location>
        <topology evidence="1">Multi-pass membrane protein</topology>
    </subcellularLocation>
</comment>
<feature type="transmembrane region" description="Helical" evidence="9">
    <location>
        <begin position="377"/>
        <end position="404"/>
    </location>
</feature>
<dbReference type="PROSITE" id="PS51108">
    <property type="entry name" value="PTS_EIID"/>
    <property type="match status" value="1"/>
</dbReference>
<protein>
    <submittedName>
        <fullName evidence="10">PTS mannose/fructose/sorbose family IID subunit</fullName>
    </submittedName>
</protein>
<feature type="transmembrane region" description="Helical" evidence="9">
    <location>
        <begin position="509"/>
        <end position="528"/>
    </location>
</feature>
<evidence type="ECO:0000256" key="8">
    <source>
        <dbReference type="ARBA" id="ARBA00023136"/>
    </source>
</evidence>
<keyword evidence="8 9" id="KW-0472">Membrane</keyword>
<dbReference type="Proteomes" id="UP000063781">
    <property type="component" value="Chromosome"/>
</dbReference>
<organism evidence="10 11">
    <name type="scientific">Erysipelothrix larvae</name>
    <dbReference type="NCBI Taxonomy" id="1514105"/>
    <lineage>
        <taxon>Bacteria</taxon>
        <taxon>Bacillati</taxon>
        <taxon>Bacillota</taxon>
        <taxon>Erysipelotrichia</taxon>
        <taxon>Erysipelotrichales</taxon>
        <taxon>Erysipelotrichaceae</taxon>
        <taxon>Erysipelothrix</taxon>
    </lineage>
</organism>
<accession>A0A120JTZ6</accession>
<dbReference type="GO" id="GO:0005886">
    <property type="term" value="C:plasma membrane"/>
    <property type="evidence" value="ECO:0007669"/>
    <property type="project" value="UniProtKB-SubCell"/>
</dbReference>
<dbReference type="InterPro" id="IPR004700">
    <property type="entry name" value="PTS_IIC_man"/>
</dbReference>
<feature type="transmembrane region" description="Helical" evidence="9">
    <location>
        <begin position="140"/>
        <end position="160"/>
    </location>
</feature>
<evidence type="ECO:0000256" key="6">
    <source>
        <dbReference type="ARBA" id="ARBA00022692"/>
    </source>
</evidence>
<dbReference type="PROSITE" id="PS51106">
    <property type="entry name" value="PTS_EIIC_TYPE_4"/>
    <property type="match status" value="1"/>
</dbReference>
<dbReference type="STRING" id="1514105.AOC36_10710"/>
<dbReference type="EMBL" id="CP013213">
    <property type="protein sequence ID" value="AMC94425.1"/>
    <property type="molecule type" value="Genomic_DNA"/>
</dbReference>
<evidence type="ECO:0000256" key="2">
    <source>
        <dbReference type="ARBA" id="ARBA00022448"/>
    </source>
</evidence>
<feature type="transmembrane region" description="Helical" evidence="9">
    <location>
        <begin position="180"/>
        <end position="196"/>
    </location>
</feature>
<feature type="transmembrane region" description="Helical" evidence="9">
    <location>
        <begin position="481"/>
        <end position="502"/>
    </location>
</feature>
<evidence type="ECO:0000313" key="11">
    <source>
        <dbReference type="Proteomes" id="UP000063781"/>
    </source>
</evidence>
<evidence type="ECO:0000256" key="7">
    <source>
        <dbReference type="ARBA" id="ARBA00022989"/>
    </source>
</evidence>
<proteinExistence type="predicted"/>
<feature type="transmembrane region" description="Helical" evidence="9">
    <location>
        <begin position="441"/>
        <end position="461"/>
    </location>
</feature>
<reference evidence="10 11" key="1">
    <citation type="submission" date="2015-10" db="EMBL/GenBank/DDBJ databases">
        <title>Erysipelothrix larvae sp. LV19 isolated from the larval gut of the rhinoceros beetle, Trypoxylus dichotomus.</title>
        <authorList>
            <person name="Lim S."/>
            <person name="Kim B.-C."/>
        </authorList>
    </citation>
    <scope>NUCLEOTIDE SEQUENCE [LARGE SCALE GENOMIC DNA]</scope>
    <source>
        <strain evidence="10 11">LV19</strain>
    </source>
</reference>
<evidence type="ECO:0000256" key="5">
    <source>
        <dbReference type="ARBA" id="ARBA00022683"/>
    </source>
</evidence>
<feature type="transmembrane region" description="Helical" evidence="9">
    <location>
        <begin position="6"/>
        <end position="28"/>
    </location>
</feature>
<keyword evidence="4" id="KW-0762">Sugar transport</keyword>
<evidence type="ECO:0000256" key="1">
    <source>
        <dbReference type="ARBA" id="ARBA00004651"/>
    </source>
</evidence>